<dbReference type="SMART" id="SM00856">
    <property type="entry name" value="PMEI"/>
    <property type="match status" value="1"/>
</dbReference>
<dbReference type="STRING" id="981085.W9RGV6"/>
<dbReference type="Pfam" id="PF04043">
    <property type="entry name" value="PMEI"/>
    <property type="match status" value="1"/>
</dbReference>
<organism evidence="5 6">
    <name type="scientific">Morus notabilis</name>
    <dbReference type="NCBI Taxonomy" id="981085"/>
    <lineage>
        <taxon>Eukaryota</taxon>
        <taxon>Viridiplantae</taxon>
        <taxon>Streptophyta</taxon>
        <taxon>Embryophyta</taxon>
        <taxon>Tracheophyta</taxon>
        <taxon>Spermatophyta</taxon>
        <taxon>Magnoliopsida</taxon>
        <taxon>eudicotyledons</taxon>
        <taxon>Gunneridae</taxon>
        <taxon>Pentapetalae</taxon>
        <taxon>rosids</taxon>
        <taxon>fabids</taxon>
        <taxon>Rosales</taxon>
        <taxon>Moraceae</taxon>
        <taxon>Moreae</taxon>
        <taxon>Morus</taxon>
    </lineage>
</organism>
<feature type="domain" description="Pectinesterase inhibitor" evidence="4">
    <location>
        <begin position="41"/>
        <end position="206"/>
    </location>
</feature>
<keyword evidence="6" id="KW-1185">Reference proteome</keyword>
<accession>W9RGV6</accession>
<dbReference type="PANTHER" id="PTHR31080">
    <property type="entry name" value="PECTINESTERASE INHIBITOR-LIKE"/>
    <property type="match status" value="1"/>
</dbReference>
<dbReference type="Proteomes" id="UP000030645">
    <property type="component" value="Unassembled WGS sequence"/>
</dbReference>
<dbReference type="AlphaFoldDB" id="W9RGV6"/>
<evidence type="ECO:0000256" key="1">
    <source>
        <dbReference type="ARBA" id="ARBA00022729"/>
    </source>
</evidence>
<feature type="chain" id="PRO_5004931393" evidence="3">
    <location>
        <begin position="35"/>
        <end position="216"/>
    </location>
</feature>
<feature type="signal peptide" evidence="3">
    <location>
        <begin position="1"/>
        <end position="34"/>
    </location>
</feature>
<dbReference type="EMBL" id="KE345040">
    <property type="protein sequence ID" value="EXB90904.1"/>
    <property type="molecule type" value="Genomic_DNA"/>
</dbReference>
<reference evidence="6" key="1">
    <citation type="submission" date="2013-01" db="EMBL/GenBank/DDBJ databases">
        <title>Draft Genome Sequence of a Mulberry Tree, Morus notabilis C.K. Schneid.</title>
        <authorList>
            <person name="He N."/>
            <person name="Zhao S."/>
        </authorList>
    </citation>
    <scope>NUCLEOTIDE SEQUENCE</scope>
</reference>
<dbReference type="NCBIfam" id="TIGR01614">
    <property type="entry name" value="PME_inhib"/>
    <property type="match status" value="1"/>
</dbReference>
<name>W9RGV6_9ROSA</name>
<dbReference type="eggNOG" id="ENOG502QPI3">
    <property type="taxonomic scope" value="Eukaryota"/>
</dbReference>
<dbReference type="InterPro" id="IPR035513">
    <property type="entry name" value="Invertase/methylesterase_inhib"/>
</dbReference>
<evidence type="ECO:0000256" key="3">
    <source>
        <dbReference type="SAM" id="SignalP"/>
    </source>
</evidence>
<dbReference type="CDD" id="cd15798">
    <property type="entry name" value="PMEI-like_3"/>
    <property type="match status" value="1"/>
</dbReference>
<evidence type="ECO:0000259" key="4">
    <source>
        <dbReference type="SMART" id="SM00856"/>
    </source>
</evidence>
<dbReference type="Gene3D" id="1.20.140.40">
    <property type="entry name" value="Invertase/pectin methylesterase inhibitor family protein"/>
    <property type="match status" value="1"/>
</dbReference>
<comment type="similarity">
    <text evidence="2">Belongs to the PMEI family.</text>
</comment>
<dbReference type="SUPFAM" id="SSF101148">
    <property type="entry name" value="Plant invertase/pectin methylesterase inhibitor"/>
    <property type="match status" value="1"/>
</dbReference>
<dbReference type="InterPro" id="IPR051955">
    <property type="entry name" value="PME_Inhibitor"/>
</dbReference>
<protein>
    <submittedName>
        <fullName evidence="5">21 kDa protein</fullName>
    </submittedName>
</protein>
<evidence type="ECO:0000313" key="5">
    <source>
        <dbReference type="EMBL" id="EXB90904.1"/>
    </source>
</evidence>
<dbReference type="InterPro" id="IPR006501">
    <property type="entry name" value="Pectinesterase_inhib_dom"/>
</dbReference>
<gene>
    <name evidence="5" type="ORF">L484_011998</name>
</gene>
<evidence type="ECO:0000313" key="6">
    <source>
        <dbReference type="Proteomes" id="UP000030645"/>
    </source>
</evidence>
<dbReference type="PANTHER" id="PTHR31080:SF64">
    <property type="entry name" value="PLANT INVERTASE_PECTIN METHYLESTERASE INHIBITOR SUPERFAMILY PROTEIN"/>
    <property type="match status" value="1"/>
</dbReference>
<keyword evidence="1 3" id="KW-0732">Signal</keyword>
<evidence type="ECO:0000256" key="2">
    <source>
        <dbReference type="ARBA" id="ARBA00038471"/>
    </source>
</evidence>
<proteinExistence type="inferred from homology"/>
<dbReference type="KEGG" id="mnt:21395232"/>
<dbReference type="FunFam" id="1.20.140.40:FF:000005">
    <property type="entry name" value="Pectin methylesterase inhibitor 1"/>
    <property type="match status" value="1"/>
</dbReference>
<dbReference type="OrthoDB" id="1430376at2759"/>
<dbReference type="GO" id="GO:0046910">
    <property type="term" value="F:pectinesterase inhibitor activity"/>
    <property type="evidence" value="ECO:0007669"/>
    <property type="project" value="UniProtKB-ARBA"/>
</dbReference>
<sequence>MEKTKLPTSLHFFYTLLFLIIFSVLKPIPAVGYADPGSSTNGTDFIRTSCVTTLYPDVCFTALSRYAAAVQRNPEQLARVAISVSLAKVKHVAAYVSNVSRQADYGANPRAAAALHDCFSNFGDAVDEIRGSLRQMRHLNVGGTGAGGGESFRFQMSNVQTWMSAALTDQETCTDGFQDVADGPLKKEVCDRATEVKKHTSNALALVNSYAEKSVP</sequence>